<sequence length="45" mass="4755">MFRASSPVAAICSGRDGDVPCGREALPTRSVCARHLVQELAKKVA</sequence>
<evidence type="ECO:0000313" key="1">
    <source>
        <dbReference type="EMBL" id="UXY25121.1"/>
    </source>
</evidence>
<reference evidence="1" key="1">
    <citation type="submission" date="2022-10" db="EMBL/GenBank/DDBJ databases">
        <authorList>
            <person name="Mo P."/>
        </authorList>
    </citation>
    <scope>NUCLEOTIDE SEQUENCE</scope>
    <source>
        <strain evidence="1">HUAS 13-4</strain>
        <plasmid evidence="1">punmamed2</plasmid>
    </source>
</reference>
<dbReference type="EMBL" id="CP106794">
    <property type="protein sequence ID" value="UXY25121.1"/>
    <property type="molecule type" value="Genomic_DNA"/>
</dbReference>
<geneLocation type="plasmid" evidence="1 2">
    <name>punmamed2</name>
</geneLocation>
<dbReference type="RefSeq" id="WP_263235504.1">
    <property type="nucleotide sequence ID" value="NZ_CP106794.1"/>
</dbReference>
<evidence type="ECO:0000313" key="2">
    <source>
        <dbReference type="Proteomes" id="UP001061298"/>
    </source>
</evidence>
<keyword evidence="1" id="KW-0614">Plasmid</keyword>
<protein>
    <submittedName>
        <fullName evidence="1">Uncharacterized protein</fullName>
    </submittedName>
</protein>
<organism evidence="1 2">
    <name type="scientific">Streptomyces cynarae</name>
    <dbReference type="NCBI Taxonomy" id="2981134"/>
    <lineage>
        <taxon>Bacteria</taxon>
        <taxon>Bacillati</taxon>
        <taxon>Actinomycetota</taxon>
        <taxon>Actinomycetes</taxon>
        <taxon>Kitasatosporales</taxon>
        <taxon>Streptomycetaceae</taxon>
        <taxon>Streptomyces</taxon>
    </lineage>
</organism>
<dbReference type="Proteomes" id="UP001061298">
    <property type="component" value="Plasmid punmamed2"/>
</dbReference>
<proteinExistence type="predicted"/>
<gene>
    <name evidence="1" type="ORF">N8I84_41720</name>
</gene>
<accession>A0ABY6EH61</accession>
<name>A0ABY6EH61_9ACTN</name>
<keyword evidence="2" id="KW-1185">Reference proteome</keyword>